<evidence type="ECO:0000313" key="3">
    <source>
        <dbReference type="Proteomes" id="UP000824264"/>
    </source>
</evidence>
<feature type="transmembrane region" description="Helical" evidence="1">
    <location>
        <begin position="16"/>
        <end position="37"/>
    </location>
</feature>
<gene>
    <name evidence="2" type="ORF">H9874_10235</name>
</gene>
<dbReference type="EMBL" id="DXGI01000382">
    <property type="protein sequence ID" value="HIW79503.1"/>
    <property type="molecule type" value="Genomic_DNA"/>
</dbReference>
<keyword evidence="1" id="KW-0472">Membrane</keyword>
<dbReference type="NCBIfam" id="NF045712">
    <property type="entry name" value="sulf_resp_HmcD"/>
    <property type="match status" value="1"/>
</dbReference>
<sequence>MEDFPTLYSFMVYTKGWTYVLMGVALVGFLGYWRFLFGRDERTGRPE</sequence>
<accession>A0A9D1R0Z7</accession>
<reference evidence="2" key="1">
    <citation type="journal article" date="2021" name="PeerJ">
        <title>Extensive microbial diversity within the chicken gut microbiome revealed by metagenomics and culture.</title>
        <authorList>
            <person name="Gilroy R."/>
            <person name="Ravi A."/>
            <person name="Getino M."/>
            <person name="Pursley I."/>
            <person name="Horton D.L."/>
            <person name="Alikhan N.F."/>
            <person name="Baker D."/>
            <person name="Gharbi K."/>
            <person name="Hall N."/>
            <person name="Watson M."/>
            <person name="Adriaenssens E.M."/>
            <person name="Foster-Nyarko E."/>
            <person name="Jarju S."/>
            <person name="Secka A."/>
            <person name="Antonio M."/>
            <person name="Oren A."/>
            <person name="Chaudhuri R.R."/>
            <person name="La Ragione R."/>
            <person name="Hildebrand F."/>
            <person name="Pallen M.J."/>
        </authorList>
    </citation>
    <scope>NUCLEOTIDE SEQUENCE</scope>
    <source>
        <strain evidence="2">ChiSxjej5B17-1746</strain>
    </source>
</reference>
<evidence type="ECO:0000256" key="1">
    <source>
        <dbReference type="SAM" id="Phobius"/>
    </source>
</evidence>
<reference evidence="2" key="2">
    <citation type="submission" date="2021-04" db="EMBL/GenBank/DDBJ databases">
        <authorList>
            <person name="Gilroy R."/>
        </authorList>
    </citation>
    <scope>NUCLEOTIDE SEQUENCE</scope>
    <source>
        <strain evidence="2">ChiSxjej5B17-1746</strain>
    </source>
</reference>
<evidence type="ECO:0000313" key="2">
    <source>
        <dbReference type="EMBL" id="HIW79503.1"/>
    </source>
</evidence>
<comment type="caution">
    <text evidence="2">The sequence shown here is derived from an EMBL/GenBank/DDBJ whole genome shotgun (WGS) entry which is preliminary data.</text>
</comment>
<keyword evidence="1" id="KW-0812">Transmembrane</keyword>
<proteinExistence type="predicted"/>
<organism evidence="2 3">
    <name type="scientific">Candidatus Bilophila faecipullorum</name>
    <dbReference type="NCBI Taxonomy" id="2838482"/>
    <lineage>
        <taxon>Bacteria</taxon>
        <taxon>Pseudomonadati</taxon>
        <taxon>Thermodesulfobacteriota</taxon>
        <taxon>Desulfovibrionia</taxon>
        <taxon>Desulfovibrionales</taxon>
        <taxon>Desulfovibrionaceae</taxon>
        <taxon>Bilophila</taxon>
    </lineage>
</organism>
<dbReference type="Proteomes" id="UP000824264">
    <property type="component" value="Unassembled WGS sequence"/>
</dbReference>
<dbReference type="InterPro" id="IPR054911">
    <property type="entry name" value="sulf_resp_HmcD"/>
</dbReference>
<dbReference type="AlphaFoldDB" id="A0A9D1R0Z7"/>
<protein>
    <submittedName>
        <fullName evidence="2">Hmc operon protein 4</fullName>
    </submittedName>
</protein>
<name>A0A9D1R0Z7_9BACT</name>
<keyword evidence="1" id="KW-1133">Transmembrane helix</keyword>